<dbReference type="InterPro" id="IPR044593">
    <property type="entry name" value="FLZ8/MARD1"/>
</dbReference>
<dbReference type="EMBL" id="OZ034822">
    <property type="protein sequence ID" value="CAL1412239.1"/>
    <property type="molecule type" value="Genomic_DNA"/>
</dbReference>
<feature type="compositionally biased region" description="Polar residues" evidence="1">
    <location>
        <begin position="1"/>
        <end position="18"/>
    </location>
</feature>
<feature type="region of interest" description="Disordered" evidence="1">
    <location>
        <begin position="1"/>
        <end position="47"/>
    </location>
</feature>
<feature type="compositionally biased region" description="Polar residues" evidence="1">
    <location>
        <begin position="34"/>
        <end position="47"/>
    </location>
</feature>
<protein>
    <submittedName>
        <fullName evidence="2">Uncharacterized protein</fullName>
    </submittedName>
</protein>
<evidence type="ECO:0000256" key="1">
    <source>
        <dbReference type="SAM" id="MobiDB-lite"/>
    </source>
</evidence>
<name>A0AAV2GQ24_9ROSI</name>
<evidence type="ECO:0000313" key="2">
    <source>
        <dbReference type="EMBL" id="CAL1412239.1"/>
    </source>
</evidence>
<gene>
    <name evidence="2" type="ORF">LTRI10_LOCUS51547</name>
</gene>
<dbReference type="AlphaFoldDB" id="A0AAV2GQ24"/>
<organism evidence="2 3">
    <name type="scientific">Linum trigynum</name>
    <dbReference type="NCBI Taxonomy" id="586398"/>
    <lineage>
        <taxon>Eukaryota</taxon>
        <taxon>Viridiplantae</taxon>
        <taxon>Streptophyta</taxon>
        <taxon>Embryophyta</taxon>
        <taxon>Tracheophyta</taxon>
        <taxon>Spermatophyta</taxon>
        <taxon>Magnoliopsida</taxon>
        <taxon>eudicotyledons</taxon>
        <taxon>Gunneridae</taxon>
        <taxon>Pentapetalae</taxon>
        <taxon>rosids</taxon>
        <taxon>fabids</taxon>
        <taxon>Malpighiales</taxon>
        <taxon>Linaceae</taxon>
        <taxon>Linum</taxon>
    </lineage>
</organism>
<dbReference type="PANTHER" id="PTHR46443">
    <property type="entry name" value="FCS-LIKE ZINC FINGER 8"/>
    <property type="match status" value="1"/>
</dbReference>
<dbReference type="Proteomes" id="UP001497516">
    <property type="component" value="Chromosome 9"/>
</dbReference>
<sequence>MMSPTSILDSKSFSSLKNPFSPELASPAAPTLPTGASTGKTSNSSTKLPAESRMVLFGSQLKIQIPSSLLSLPPSSPAAGSSPRSPADFGIKTRNSQLGSSFSSSGLSPSPVLKSTTFGSYNLGLDASNSPPHRVFTASEMELFQDYTCIISHGPISKTTHIFDDCIVDACCGVFSLDPSVKEASDDFYPL</sequence>
<reference evidence="2 3" key="1">
    <citation type="submission" date="2024-04" db="EMBL/GenBank/DDBJ databases">
        <authorList>
            <person name="Fracassetti M."/>
        </authorList>
    </citation>
    <scope>NUCLEOTIDE SEQUENCE [LARGE SCALE GENOMIC DNA]</scope>
</reference>
<proteinExistence type="predicted"/>
<evidence type="ECO:0000313" key="3">
    <source>
        <dbReference type="Proteomes" id="UP001497516"/>
    </source>
</evidence>
<dbReference type="PANTHER" id="PTHR46443:SF21">
    <property type="entry name" value="FCS-LIKE ZINC FINGER 8"/>
    <property type="match status" value="1"/>
</dbReference>
<accession>A0AAV2GQ24</accession>
<keyword evidence="3" id="KW-1185">Reference proteome</keyword>